<evidence type="ECO:0000256" key="1">
    <source>
        <dbReference type="ARBA" id="ARBA00004429"/>
    </source>
</evidence>
<evidence type="ECO:0000259" key="8">
    <source>
        <dbReference type="PROSITE" id="PS50192"/>
    </source>
</evidence>
<keyword evidence="2" id="KW-0997">Cell inner membrane</keyword>
<dbReference type="GO" id="GO:0007165">
    <property type="term" value="P:signal transduction"/>
    <property type="evidence" value="ECO:0007669"/>
    <property type="project" value="UniProtKB-KW"/>
</dbReference>
<dbReference type="PANTHER" id="PTHR32089:SF112">
    <property type="entry name" value="LYSOZYME-LIKE PROTEIN-RELATED"/>
    <property type="match status" value="1"/>
</dbReference>
<dbReference type="EMBL" id="AP021876">
    <property type="protein sequence ID" value="BBO82979.1"/>
    <property type="molecule type" value="Genomic_DNA"/>
</dbReference>
<evidence type="ECO:0000259" key="7">
    <source>
        <dbReference type="PROSITE" id="PS50111"/>
    </source>
</evidence>
<evidence type="ECO:0000259" key="9">
    <source>
        <dbReference type="PROSITE" id="PS51753"/>
    </source>
</evidence>
<organism evidence="10 11">
    <name type="scientific">Desulfosarcina ovata subsp. sediminis</name>
    <dbReference type="NCBI Taxonomy" id="885957"/>
    <lineage>
        <taxon>Bacteria</taxon>
        <taxon>Pseudomonadati</taxon>
        <taxon>Thermodesulfobacteriota</taxon>
        <taxon>Desulfobacteria</taxon>
        <taxon>Desulfobacterales</taxon>
        <taxon>Desulfosarcinaceae</taxon>
        <taxon>Desulfosarcina</taxon>
    </lineage>
</organism>
<dbReference type="GO" id="GO:0005886">
    <property type="term" value="C:plasma membrane"/>
    <property type="evidence" value="ECO:0007669"/>
    <property type="project" value="UniProtKB-SubCell"/>
</dbReference>
<dbReference type="InterPro" id="IPR024478">
    <property type="entry name" value="HlyB_4HB_MCP"/>
</dbReference>
<dbReference type="InterPro" id="IPR000727">
    <property type="entry name" value="T_SNARE_dom"/>
</dbReference>
<comment type="subcellular location">
    <subcellularLocation>
        <location evidence="1">Cell inner membrane</location>
        <topology evidence="1">Multi-pass membrane protein</topology>
    </subcellularLocation>
</comment>
<dbReference type="PANTHER" id="PTHR32089">
    <property type="entry name" value="METHYL-ACCEPTING CHEMOTAXIS PROTEIN MCPB"/>
    <property type="match status" value="1"/>
</dbReference>
<evidence type="ECO:0000256" key="4">
    <source>
        <dbReference type="ARBA" id="ARBA00029447"/>
    </source>
</evidence>
<evidence type="ECO:0000256" key="5">
    <source>
        <dbReference type="PROSITE-ProRule" id="PRU00284"/>
    </source>
</evidence>
<dbReference type="InterPro" id="IPR032255">
    <property type="entry name" value="HBM"/>
</dbReference>
<evidence type="ECO:0000313" key="10">
    <source>
        <dbReference type="EMBL" id="BBO82979.1"/>
    </source>
</evidence>
<keyword evidence="6" id="KW-0812">Transmembrane</keyword>
<dbReference type="PROSITE" id="PS51753">
    <property type="entry name" value="HBM"/>
    <property type="match status" value="1"/>
</dbReference>
<dbReference type="PRINTS" id="PR00260">
    <property type="entry name" value="CHEMTRNSDUCR"/>
</dbReference>
<evidence type="ECO:0000256" key="3">
    <source>
        <dbReference type="ARBA" id="ARBA00023224"/>
    </source>
</evidence>
<accession>A0A5K7ZRZ0</accession>
<dbReference type="Proteomes" id="UP000425960">
    <property type="component" value="Chromosome"/>
</dbReference>
<comment type="similarity">
    <text evidence="4">Belongs to the methyl-accepting chemotaxis (MCP) protein family.</text>
</comment>
<dbReference type="Pfam" id="PF12729">
    <property type="entry name" value="4HB_MCP_1"/>
    <property type="match status" value="1"/>
</dbReference>
<dbReference type="InterPro" id="IPR004090">
    <property type="entry name" value="Chemotax_Me-accpt_rcpt"/>
</dbReference>
<sequence length="668" mass="72626">MTILRNLSLRTKLISGFTTVLVLLTIVTLTGFKALDSASRGFTQYREMARDANLIGRLHANMLMVRMNVKNFLISGSQKDQQQYQHYYERMEGFLKEAQKEINAPERAKKIDQIDEYHITYNSGFHEVEKLQIKNKEILDTVMVVKAPQGEKALTAIMTSAEKDSDAAAAYHAGLALRNLLLARLYGQKFLTNHDMAAVERVDKEAAIMQEQLDMLDRELQNPERRKRLAEATEAKNEYFRAFEEIVRNVNAKDAIVHNTLDKIGPQIAEFVEEIKLDIKGVQDEIGPVLQASNQKAVTTITGVSVVAVLVGIVIVFFTTRSIISQLGGDPSEIADVARQIAVGNLAIEFKHDGDKPNQGVYLDMESMTSNLRQMFTDINSGVETLTSSATELSAISEQMTQSIQSVSDKSNTVSTAAEEMSANMNNVAAAMEQSATNTNMVASASEEMSSTIGEIAQNAEKARGISDEAAQKSAGASTNMDQLGAAANSIGKVIETITDISEQVNLLALNATIEAARAGEAGKGFAVVANEIKDLAKQTAEATQNIKGEIEGIQGTTSMTVDQIIEITKVINEVNSVVANIAASVEQQSAATKEIATNVAQSSTGIQEVNENVNQSTMVSGEISQDIAEVSMSMNEMSTSSSQVNLSARELSKLSENLKQMVDQFKI</sequence>
<feature type="domain" description="Methyl-accepting transducer" evidence="7">
    <location>
        <begin position="389"/>
        <end position="632"/>
    </location>
</feature>
<keyword evidence="2" id="KW-1003">Cell membrane</keyword>
<keyword evidence="6" id="KW-0472">Membrane</keyword>
<evidence type="ECO:0000256" key="2">
    <source>
        <dbReference type="ARBA" id="ARBA00022519"/>
    </source>
</evidence>
<feature type="domain" description="HBM" evidence="9">
    <location>
        <begin position="47"/>
        <end position="287"/>
    </location>
</feature>
<dbReference type="PROSITE" id="PS50111">
    <property type="entry name" value="CHEMOTAXIS_TRANSDUC_2"/>
    <property type="match status" value="1"/>
</dbReference>
<gene>
    <name evidence="10" type="ORF">DSCO28_35450</name>
</gene>
<dbReference type="SMART" id="SM01358">
    <property type="entry name" value="HBM"/>
    <property type="match status" value="1"/>
</dbReference>
<dbReference type="PROSITE" id="PS50192">
    <property type="entry name" value="T_SNARE"/>
    <property type="match status" value="1"/>
</dbReference>
<dbReference type="GO" id="GO:0004888">
    <property type="term" value="F:transmembrane signaling receptor activity"/>
    <property type="evidence" value="ECO:0007669"/>
    <property type="project" value="InterPro"/>
</dbReference>
<keyword evidence="3 5" id="KW-0807">Transducer</keyword>
<dbReference type="SUPFAM" id="SSF58104">
    <property type="entry name" value="Methyl-accepting chemotaxis protein (MCP) signaling domain"/>
    <property type="match status" value="1"/>
</dbReference>
<dbReference type="RefSeq" id="WP_173179552.1">
    <property type="nucleotide sequence ID" value="NZ_AP021876.1"/>
</dbReference>
<proteinExistence type="inferred from homology"/>
<dbReference type="SMART" id="SM00283">
    <property type="entry name" value="MA"/>
    <property type="match status" value="1"/>
</dbReference>
<feature type="domain" description="T-SNARE coiled-coil homology" evidence="8">
    <location>
        <begin position="555"/>
        <end position="617"/>
    </location>
</feature>
<dbReference type="Gene3D" id="1.20.1440.210">
    <property type="match status" value="1"/>
</dbReference>
<reference evidence="10 11" key="1">
    <citation type="submission" date="2019-11" db="EMBL/GenBank/DDBJ databases">
        <title>Comparative genomics of hydrocarbon-degrading Desulfosarcina strains.</title>
        <authorList>
            <person name="Watanabe M."/>
            <person name="Kojima H."/>
            <person name="Fukui M."/>
        </authorList>
    </citation>
    <scope>NUCLEOTIDE SEQUENCE [LARGE SCALE GENOMIC DNA]</scope>
    <source>
        <strain evidence="10 11">28bB2T</strain>
    </source>
</reference>
<evidence type="ECO:0000313" key="11">
    <source>
        <dbReference type="Proteomes" id="UP000425960"/>
    </source>
</evidence>
<feature type="transmembrane region" description="Helical" evidence="6">
    <location>
        <begin position="12"/>
        <end position="32"/>
    </location>
</feature>
<keyword evidence="6" id="KW-1133">Transmembrane helix</keyword>
<dbReference type="GO" id="GO:0006935">
    <property type="term" value="P:chemotaxis"/>
    <property type="evidence" value="ECO:0007669"/>
    <property type="project" value="InterPro"/>
</dbReference>
<protein>
    <submittedName>
        <fullName evidence="10">Methyl-accepting chemotaxis protein</fullName>
    </submittedName>
</protein>
<dbReference type="InterPro" id="IPR004089">
    <property type="entry name" value="MCPsignal_dom"/>
</dbReference>
<dbReference type="Pfam" id="PF00015">
    <property type="entry name" value="MCPsignal"/>
    <property type="match status" value="1"/>
</dbReference>
<evidence type="ECO:0000256" key="6">
    <source>
        <dbReference type="SAM" id="Phobius"/>
    </source>
</evidence>
<name>A0A5K7ZRZ0_9BACT</name>
<dbReference type="KEGG" id="dov:DSCO28_35450"/>
<dbReference type="Gene3D" id="1.10.287.950">
    <property type="entry name" value="Methyl-accepting chemotaxis protein"/>
    <property type="match status" value="1"/>
</dbReference>
<dbReference type="AlphaFoldDB" id="A0A5K7ZRZ0"/>